<feature type="region of interest" description="Disordered" evidence="1">
    <location>
        <begin position="577"/>
        <end position="616"/>
    </location>
</feature>
<feature type="region of interest" description="Disordered" evidence="1">
    <location>
        <begin position="23"/>
        <end position="47"/>
    </location>
</feature>
<feature type="region of interest" description="Disordered" evidence="1">
    <location>
        <begin position="357"/>
        <end position="381"/>
    </location>
</feature>
<evidence type="ECO:0000313" key="3">
    <source>
        <dbReference type="Proteomes" id="UP000075714"/>
    </source>
</evidence>
<dbReference type="AlphaFoldDB" id="A0A150G7A4"/>
<sequence length="876" mass="84662">MNAASAAEEAAVQSISASAAVAAPAPSPLAGNGAPPEAQPRLPQPCPRPVYSGPPACLGACALAPRLYEAPDALLASISDVEAAASGRAATGAARRPPGVSKFRNDCAIQADHTEAPGRSSSGVHRDLGAMCSTDPSGRAADAVLRGLRGVDCEASVGRISTHVVGAATAPVGALDETAEAAPQPNTHAAPAYHHGGPAAPSRAGPVLRASCATDVSVSLELGGGASGASPPLGPILSGNGRSSSLNQVPLIQHAASLQHRGGLGQVTALVGRVRSYILSGRHRKAKGGGGAGGGVGGLLSGPRPHLQRPGSHCGVATVAAATPAHMTATLLPEYLPCTQSPAGLPTAASPLASLLTGLGPGPPGGRAQPPEPPLTRLPAGAAPASSLQLSYQSMGALSVGGSPWLLSSTLPATAEHSPAGSQLGCPYQPSRGQGGVDPSHVVDVDGGQGEGAADCGGERDGDEACCHHTSRWMLRPGIESGVCPLAAALQGPVVAPPPLPPLQHCIILPATAAVAAAAALGTRTGAVGPGSVGAAPASGLCSGDLPPAPHPCSPAPTAVEASSRLTPTSRLTIAIMQQQQQQEQEPRLQRGRGEGKGDAGGERQLGPLQDPNTATAVATAASLPDPGSWAPVGRRAVAPVSVLHDPAAGIAAGGSNGQHAYSMGRFSPTPSSHPHAGAAAAAVPAAAHHERASWAIGGGSTGSGGAAFLAQATCISGGSGAGGGRGLVCGSGASDSSPQRASPWTRLPNAPPTTASGAAAHTGGGGGSGCNGGGSGGGAAAAVGPNACVTGMRRGSSLGQAAAPTGLVFRNGSPLAAGALTSDAATVGSRASSVFGMSSIVTDATTAQGPFAAAGSSAAVLVMPGLGALDDRRVL</sequence>
<keyword evidence="3" id="KW-1185">Reference proteome</keyword>
<organism evidence="2 3">
    <name type="scientific">Gonium pectorale</name>
    <name type="common">Green alga</name>
    <dbReference type="NCBI Taxonomy" id="33097"/>
    <lineage>
        <taxon>Eukaryota</taxon>
        <taxon>Viridiplantae</taxon>
        <taxon>Chlorophyta</taxon>
        <taxon>core chlorophytes</taxon>
        <taxon>Chlorophyceae</taxon>
        <taxon>CS clade</taxon>
        <taxon>Chlamydomonadales</taxon>
        <taxon>Volvocaceae</taxon>
        <taxon>Gonium</taxon>
    </lineage>
</organism>
<dbReference type="Proteomes" id="UP000075714">
    <property type="component" value="Unassembled WGS sequence"/>
</dbReference>
<accession>A0A150G7A4</accession>
<feature type="region of interest" description="Disordered" evidence="1">
    <location>
        <begin position="182"/>
        <end position="205"/>
    </location>
</feature>
<feature type="region of interest" description="Disordered" evidence="1">
    <location>
        <begin position="662"/>
        <end position="685"/>
    </location>
</feature>
<protein>
    <submittedName>
        <fullName evidence="2">Uncharacterized protein</fullName>
    </submittedName>
</protein>
<feature type="compositionally biased region" description="Low complexity" evidence="1">
    <location>
        <begin position="753"/>
        <end position="762"/>
    </location>
</feature>
<evidence type="ECO:0000313" key="2">
    <source>
        <dbReference type="EMBL" id="KXZ45425.1"/>
    </source>
</evidence>
<feature type="region of interest" description="Disordered" evidence="1">
    <location>
        <begin position="732"/>
        <end position="764"/>
    </location>
</feature>
<feature type="compositionally biased region" description="Basic and acidic residues" evidence="1">
    <location>
        <begin position="585"/>
        <end position="602"/>
    </location>
</feature>
<feature type="compositionally biased region" description="Low complexity" evidence="1">
    <location>
        <begin position="188"/>
        <end position="201"/>
    </location>
</feature>
<evidence type="ECO:0000256" key="1">
    <source>
        <dbReference type="SAM" id="MobiDB-lite"/>
    </source>
</evidence>
<reference evidence="3" key="1">
    <citation type="journal article" date="2016" name="Nat. Commun.">
        <title>The Gonium pectorale genome demonstrates co-option of cell cycle regulation during the evolution of multicellularity.</title>
        <authorList>
            <person name="Hanschen E.R."/>
            <person name="Marriage T.N."/>
            <person name="Ferris P.J."/>
            <person name="Hamaji T."/>
            <person name="Toyoda A."/>
            <person name="Fujiyama A."/>
            <person name="Neme R."/>
            <person name="Noguchi H."/>
            <person name="Minakuchi Y."/>
            <person name="Suzuki M."/>
            <person name="Kawai-Toyooka H."/>
            <person name="Smith D.R."/>
            <person name="Sparks H."/>
            <person name="Anderson J."/>
            <person name="Bakaric R."/>
            <person name="Luria V."/>
            <person name="Karger A."/>
            <person name="Kirschner M.W."/>
            <person name="Durand P.M."/>
            <person name="Michod R.E."/>
            <person name="Nozaki H."/>
            <person name="Olson B.J."/>
        </authorList>
    </citation>
    <scope>NUCLEOTIDE SEQUENCE [LARGE SCALE GENOMIC DNA]</scope>
    <source>
        <strain evidence="3">NIES-2863</strain>
    </source>
</reference>
<name>A0A150G7A4_GONPE</name>
<proteinExistence type="predicted"/>
<dbReference type="EMBL" id="LSYV01000056">
    <property type="protein sequence ID" value="KXZ45425.1"/>
    <property type="molecule type" value="Genomic_DNA"/>
</dbReference>
<feature type="compositionally biased region" description="Low complexity" evidence="1">
    <location>
        <begin position="668"/>
        <end position="685"/>
    </location>
</feature>
<comment type="caution">
    <text evidence="2">The sequence shown here is derived from an EMBL/GenBank/DDBJ whole genome shotgun (WGS) entry which is preliminary data.</text>
</comment>
<feature type="region of interest" description="Disordered" evidence="1">
    <location>
        <begin position="416"/>
        <end position="460"/>
    </location>
</feature>
<gene>
    <name evidence="2" type="ORF">GPECTOR_55g331</name>
</gene>